<feature type="domain" description="Plastocyanin-like" evidence="17">
    <location>
        <begin position="36"/>
        <end position="148"/>
    </location>
</feature>
<dbReference type="FunFam" id="2.60.40.420:FF:000045">
    <property type="entry name" value="Laccase 2"/>
    <property type="match status" value="2"/>
</dbReference>
<feature type="domain" description="Plastocyanin-like" evidence="16">
    <location>
        <begin position="1053"/>
        <end position="1170"/>
    </location>
</feature>
<dbReference type="Gramene" id="RZC79142">
    <property type="protein sequence ID" value="RZC79142"/>
    <property type="gene ID" value="C5167_003350"/>
</dbReference>
<evidence type="ECO:0000256" key="3">
    <source>
        <dbReference type="ARBA" id="ARBA00010609"/>
    </source>
</evidence>
<dbReference type="Pfam" id="PF07731">
    <property type="entry name" value="Cu-oxidase_2"/>
    <property type="match status" value="2"/>
</dbReference>
<keyword evidence="10" id="KW-0560">Oxidoreductase</keyword>
<accession>A0A4Y7L3C5</accession>
<evidence type="ECO:0000313" key="18">
    <source>
        <dbReference type="EMBL" id="RZC79142.1"/>
    </source>
</evidence>
<gene>
    <name evidence="18" type="ORF">C5167_003350</name>
</gene>
<evidence type="ECO:0000256" key="2">
    <source>
        <dbReference type="ARBA" id="ARBA00004613"/>
    </source>
</evidence>
<dbReference type="InterPro" id="IPR045087">
    <property type="entry name" value="Cu-oxidase_fam"/>
</dbReference>
<name>A0A4Y7L3C5_PAPSO</name>
<evidence type="ECO:0000256" key="13">
    <source>
        <dbReference type="ARBA" id="ARBA00048908"/>
    </source>
</evidence>
<dbReference type="CDD" id="cd13893">
    <property type="entry name" value="CuRO_3_AAO"/>
    <property type="match status" value="2"/>
</dbReference>
<dbReference type="Pfam" id="PF00394">
    <property type="entry name" value="Cu-oxidase"/>
    <property type="match status" value="2"/>
</dbReference>
<evidence type="ECO:0000256" key="9">
    <source>
        <dbReference type="ARBA" id="ARBA00022737"/>
    </source>
</evidence>
<keyword evidence="11" id="KW-0186">Copper</keyword>
<keyword evidence="8" id="KW-0479">Metal-binding</keyword>
<dbReference type="EC" id="1.10.3.3" evidence="5"/>
<evidence type="ECO:0000256" key="6">
    <source>
        <dbReference type="ARBA" id="ARBA00022095"/>
    </source>
</evidence>
<dbReference type="InterPro" id="IPR034259">
    <property type="entry name" value="CuRO_1_AAO"/>
</dbReference>
<dbReference type="InterPro" id="IPR011706">
    <property type="entry name" value="Cu-oxidase_C"/>
</dbReference>
<dbReference type="InterPro" id="IPR001117">
    <property type="entry name" value="Cu-oxidase_2nd"/>
</dbReference>
<feature type="domain" description="Plastocyanin-like" evidence="15">
    <location>
        <begin position="774"/>
        <end position="940"/>
    </location>
</feature>
<feature type="chain" id="PRO_5021266870" description="L-ascorbate oxidase" evidence="14">
    <location>
        <begin position="21"/>
        <end position="1223"/>
    </location>
</feature>
<evidence type="ECO:0000256" key="1">
    <source>
        <dbReference type="ARBA" id="ARBA00001935"/>
    </source>
</evidence>
<dbReference type="InterPro" id="IPR008972">
    <property type="entry name" value="Cupredoxin"/>
</dbReference>
<dbReference type="SUPFAM" id="SSF49503">
    <property type="entry name" value="Cupredoxins"/>
    <property type="match status" value="6"/>
</dbReference>
<dbReference type="AlphaFoldDB" id="A0A4Y7L3C5"/>
<protein>
    <recommendedName>
        <fullName evidence="6">L-ascorbate oxidase</fullName>
        <ecNumber evidence="5">1.10.3.3</ecNumber>
    </recommendedName>
</protein>
<evidence type="ECO:0000256" key="7">
    <source>
        <dbReference type="ARBA" id="ARBA00022525"/>
    </source>
</evidence>
<feature type="domain" description="Plastocyanin-like" evidence="15">
    <location>
        <begin position="162"/>
        <end position="325"/>
    </location>
</feature>
<sequence length="1223" mass="135316">MGSLFLLVSSALFLIPLVFQTCLMASAEVQSYEWDVEYMYWKPDCVESLVMGINGEFPGPTIKAKAGDTILVKLNNKLHTEGVVIHWHGIRQIETPWADGTAAISQCAINPGDSFLYNFTVDKAGTYFYHGHYGMQRSAGLYGSIIVDVADGQNEPFDYDDEITILLSDWYHQSVHKQEVGLSSKRFRWIGEPQSILMNGKGQFGCSFGAKSIKNSKLCSKDIDEQCKPEVFSVHPNKVYRVRIASTTSLASLNFAIENHTMKLVEADGNYIQPVAVDSLYIYSGDTYSVLITTDQDPSNYWISANQTARKPPLPPPGLTILNYKSKPVDTPVSPLPSSPEWNDFAESKSFANKILALQSDQLTIPKPPTSFNRRLFLLNTQSNNSGYIRWSINNVSLVLPTTPLLGSLKFGLQNGFDSEKPAENYPSNYNIMEPPANPSSKSGSSVYKFDYGKTIDVIIQNANALALDTSEVHPWHLHGHDFWVLGYGEGKFSSDSNKLNLENPPLRNNVVLFPHGWTAIRFVTDNPGVWPFHCHIEPHLHMGMGVVFAEAVNRIKTVPDGVLECGLTAKMILTDTRATLAPSPSLSPGGASYLGPTGAQRTREVFIRILANMGKAMMMLCFLLPLIFQICLMASAEVKHYDWDVEYMYWKPDCVEHLVMGINGKFPGPTIRAKAGDTVQVNLTNKLGTEGLVIHWHGIRQINTPWFDGTASISQCAIDVGESFVYNFTVDRAGTYFYHGHFGMQRSAGLYGSIVVDVADGEKEPFAYDGEINLLLSDWWHESVHEQEVGLSSKPFRWIGEPQSILINGKGQYNCSLGAKFLNDSAATSCSDTEMSPQCQPDIQSVDQNKTYRVRIASTTSLASISFAIGNHNMTLVEADGNYIQPVSVDSLNIYSGDTYSVLITTNQDPSTNYWISAYQIARKPPLPPPGLTILNYKPNPVSDTPLSPPPTSPGWNDFAGGKSFANKILALKSDQHTIPKPPTKFDRRVVLLNTQNRINGHIKWAINNVSLVLPTTPLIGSLKFGLKNAFDGKRPAEDFPSTYDIMQPPVNPNSTYGNNLYNFDYNITIDVIIQNANVLSANVSEVHPWHLHGHDFWVLGYGDGKFSEENDGKILNLDDPPLRNTVVIFPHGWTAIRFVTDNPGVWPFHCHIEPHLHMGMGVVFAEAVDKIKTIPDGVLTCGLTAKNGGLVGGSSSGPPGAAVSTHYLLYIYLFYVIYSFI</sequence>
<dbReference type="Pfam" id="PF07732">
    <property type="entry name" value="Cu-oxidase_3"/>
    <property type="match status" value="2"/>
</dbReference>
<comment type="catalytic activity">
    <reaction evidence="13">
        <text>4 L-ascorbate + O2 = 4 monodehydro-L-ascorbate radical + 2 H2O</text>
        <dbReference type="Rhea" id="RHEA:30243"/>
        <dbReference type="ChEBI" id="CHEBI:15377"/>
        <dbReference type="ChEBI" id="CHEBI:15379"/>
        <dbReference type="ChEBI" id="CHEBI:38290"/>
        <dbReference type="ChEBI" id="CHEBI:59513"/>
        <dbReference type="EC" id="1.10.3.3"/>
    </reaction>
</comment>
<dbReference type="STRING" id="3469.A0A4Y7L3C5"/>
<dbReference type="Proteomes" id="UP000316621">
    <property type="component" value="Chromosome 9"/>
</dbReference>
<dbReference type="FunFam" id="2.60.40.420:FF:000059">
    <property type="entry name" value="L-ascorbate oxidase"/>
    <property type="match status" value="1"/>
</dbReference>
<dbReference type="GO" id="GO:0005507">
    <property type="term" value="F:copper ion binding"/>
    <property type="evidence" value="ECO:0007669"/>
    <property type="project" value="InterPro"/>
</dbReference>
<dbReference type="GO" id="GO:0009506">
    <property type="term" value="C:plasmodesma"/>
    <property type="evidence" value="ECO:0007669"/>
    <property type="project" value="TreeGrafter"/>
</dbReference>
<feature type="domain" description="Plastocyanin-like" evidence="17">
    <location>
        <begin position="646"/>
        <end position="758"/>
    </location>
</feature>
<dbReference type="PROSITE" id="PS00079">
    <property type="entry name" value="MULTICOPPER_OXIDASE1"/>
    <property type="match status" value="2"/>
</dbReference>
<dbReference type="FunFam" id="2.60.40.420:FF:000060">
    <property type="entry name" value="L-ascorbate oxidase"/>
    <property type="match status" value="1"/>
</dbReference>
<evidence type="ECO:0000256" key="12">
    <source>
        <dbReference type="ARBA" id="ARBA00023157"/>
    </source>
</evidence>
<keyword evidence="9" id="KW-0677">Repeat</keyword>
<dbReference type="InterPro" id="IPR002355">
    <property type="entry name" value="Cu_oxidase_Cu_BS"/>
</dbReference>
<dbReference type="OMA" id="WWKADVM"/>
<comment type="similarity">
    <text evidence="3">Belongs to the multicopper oxidase family.</text>
</comment>
<dbReference type="NCBIfam" id="TIGR03388">
    <property type="entry name" value="ascorbase"/>
    <property type="match status" value="2"/>
</dbReference>
<dbReference type="Gene3D" id="2.60.40.420">
    <property type="entry name" value="Cupredoxins - blue copper proteins"/>
    <property type="match status" value="6"/>
</dbReference>
<dbReference type="PROSITE" id="PS00080">
    <property type="entry name" value="MULTICOPPER_OXIDASE2"/>
    <property type="match status" value="2"/>
</dbReference>
<dbReference type="InterPro" id="IPR011707">
    <property type="entry name" value="Cu-oxidase-like_N"/>
</dbReference>
<evidence type="ECO:0000259" key="16">
    <source>
        <dbReference type="Pfam" id="PF07731"/>
    </source>
</evidence>
<feature type="domain" description="Plastocyanin-like" evidence="16">
    <location>
        <begin position="438"/>
        <end position="552"/>
    </location>
</feature>
<dbReference type="InterPro" id="IPR034267">
    <property type="entry name" value="CuRO_3_AAO"/>
</dbReference>
<dbReference type="GO" id="GO:0008447">
    <property type="term" value="F:L-ascorbate oxidase activity"/>
    <property type="evidence" value="ECO:0007669"/>
    <property type="project" value="UniProtKB-EC"/>
</dbReference>
<organism evidence="18 19">
    <name type="scientific">Papaver somniferum</name>
    <name type="common">Opium poppy</name>
    <dbReference type="NCBI Taxonomy" id="3469"/>
    <lineage>
        <taxon>Eukaryota</taxon>
        <taxon>Viridiplantae</taxon>
        <taxon>Streptophyta</taxon>
        <taxon>Embryophyta</taxon>
        <taxon>Tracheophyta</taxon>
        <taxon>Spermatophyta</taxon>
        <taxon>Magnoliopsida</taxon>
        <taxon>Ranunculales</taxon>
        <taxon>Papaveraceae</taxon>
        <taxon>Papaveroideae</taxon>
        <taxon>Papaver</taxon>
    </lineage>
</organism>
<evidence type="ECO:0000256" key="10">
    <source>
        <dbReference type="ARBA" id="ARBA00023002"/>
    </source>
</evidence>
<evidence type="ECO:0000256" key="4">
    <source>
        <dbReference type="ARBA" id="ARBA00011473"/>
    </source>
</evidence>
<evidence type="ECO:0000256" key="8">
    <source>
        <dbReference type="ARBA" id="ARBA00022723"/>
    </source>
</evidence>
<evidence type="ECO:0000259" key="15">
    <source>
        <dbReference type="Pfam" id="PF00394"/>
    </source>
</evidence>
<dbReference type="PANTHER" id="PTHR11709">
    <property type="entry name" value="MULTI-COPPER OXIDASE"/>
    <property type="match status" value="1"/>
</dbReference>
<evidence type="ECO:0000259" key="17">
    <source>
        <dbReference type="Pfam" id="PF07732"/>
    </source>
</evidence>
<reference evidence="18 19" key="1">
    <citation type="journal article" date="2018" name="Science">
        <title>The opium poppy genome and morphinan production.</title>
        <authorList>
            <person name="Guo L."/>
            <person name="Winzer T."/>
            <person name="Yang X."/>
            <person name="Li Y."/>
            <person name="Ning Z."/>
            <person name="He Z."/>
            <person name="Teodor R."/>
            <person name="Lu Y."/>
            <person name="Bowser T.A."/>
            <person name="Graham I.A."/>
            <person name="Ye K."/>
        </authorList>
    </citation>
    <scope>NUCLEOTIDE SEQUENCE [LARGE SCALE GENOMIC DNA]</scope>
    <source>
        <strain evidence="19">cv. HN1</strain>
        <tissue evidence="18">Leaves</tissue>
    </source>
</reference>
<evidence type="ECO:0000256" key="5">
    <source>
        <dbReference type="ARBA" id="ARBA00012301"/>
    </source>
</evidence>
<dbReference type="InterPro" id="IPR033138">
    <property type="entry name" value="Cu_oxidase_CS"/>
</dbReference>
<dbReference type="PANTHER" id="PTHR11709:SF394">
    <property type="entry name" value="FI03373P-RELATED"/>
    <property type="match status" value="1"/>
</dbReference>
<dbReference type="InterPro" id="IPR017760">
    <property type="entry name" value="L-ascorbate_oxidase_pln"/>
</dbReference>
<evidence type="ECO:0000313" key="19">
    <source>
        <dbReference type="Proteomes" id="UP000316621"/>
    </source>
</evidence>
<dbReference type="GO" id="GO:0005576">
    <property type="term" value="C:extracellular region"/>
    <property type="evidence" value="ECO:0007669"/>
    <property type="project" value="UniProtKB-SubCell"/>
</dbReference>
<dbReference type="CDD" id="cd13845">
    <property type="entry name" value="CuRO_1_AAO"/>
    <property type="match status" value="1"/>
</dbReference>
<dbReference type="EMBL" id="CM010723">
    <property type="protein sequence ID" value="RZC79142.1"/>
    <property type="molecule type" value="Genomic_DNA"/>
</dbReference>
<keyword evidence="19" id="KW-1185">Reference proteome</keyword>
<keyword evidence="14" id="KW-0732">Signal</keyword>
<evidence type="ECO:0000256" key="11">
    <source>
        <dbReference type="ARBA" id="ARBA00023008"/>
    </source>
</evidence>
<comment type="subunit">
    <text evidence="4">Dimer.</text>
</comment>
<feature type="signal peptide" evidence="14">
    <location>
        <begin position="1"/>
        <end position="20"/>
    </location>
</feature>
<proteinExistence type="inferred from homology"/>
<comment type="subcellular location">
    <subcellularLocation>
        <location evidence="2">Secreted</location>
    </subcellularLocation>
</comment>
<comment type="cofactor">
    <cofactor evidence="1">
        <name>Cu cation</name>
        <dbReference type="ChEBI" id="CHEBI:23378"/>
    </cofactor>
</comment>
<evidence type="ECO:0000256" key="14">
    <source>
        <dbReference type="SAM" id="SignalP"/>
    </source>
</evidence>
<keyword evidence="12" id="KW-1015">Disulfide bond</keyword>
<keyword evidence="7" id="KW-0964">Secreted</keyword>